<dbReference type="AlphaFoldDB" id="A0A1C7F7T9"/>
<feature type="chain" id="PRO_5008885481" description="LPP20 lipoprotein" evidence="2">
    <location>
        <begin position="21"/>
        <end position="320"/>
    </location>
</feature>
<feature type="signal peptide" evidence="2">
    <location>
        <begin position="1"/>
        <end position="20"/>
    </location>
</feature>
<evidence type="ECO:0000313" key="3">
    <source>
        <dbReference type="EMBL" id="ANU35384.1"/>
    </source>
</evidence>
<keyword evidence="2" id="KW-0732">Signal</keyword>
<feature type="coiled-coil region" evidence="1">
    <location>
        <begin position="121"/>
        <end position="148"/>
    </location>
</feature>
<proteinExistence type="predicted"/>
<keyword evidence="4" id="KW-1185">Reference proteome</keyword>
<protein>
    <recommendedName>
        <fullName evidence="5">LPP20 lipoprotein</fullName>
    </recommendedName>
</protein>
<evidence type="ECO:0000256" key="2">
    <source>
        <dbReference type="SAM" id="SignalP"/>
    </source>
</evidence>
<reference evidence="3 4" key="1">
    <citation type="submission" date="2016-07" db="EMBL/GenBank/DDBJ databases">
        <title>Genome sequencing of Vibrio scophthalmi strain VS-05, an isolated from Paralichthys olivaceus.</title>
        <authorList>
            <person name="Han H.-J."/>
        </authorList>
    </citation>
    <scope>NUCLEOTIDE SEQUENCE [LARGE SCALE GENOMIC DNA]</scope>
    <source>
        <strain evidence="3 4">VS-05</strain>
    </source>
</reference>
<dbReference type="RefSeq" id="WP_038219990.1">
    <property type="nucleotide sequence ID" value="NZ_CP016414.1"/>
</dbReference>
<dbReference type="Proteomes" id="UP000092528">
    <property type="component" value="Chromosome 1"/>
</dbReference>
<keyword evidence="1" id="KW-0175">Coiled coil</keyword>
<sequence>MKTKISLFLFALAISGCQSTSVPDWYLGEMKHDPQYIYAVGEGFGLSSAKNSALTQVNEQLWTQVNSSFMQSVEHRTHNDTEFNRETIKNRMIVESARLVLSGAEFLNTDKNERTYYAQVRVKRDAIKQQLNNELDQIEQNAIRLINEYQYQDKLTWWLANQDYSVTLAEYYLRLAILDSMGQKRSFSSSVNKVTRTVSQVKSSLLIYIKADAKDVKSADLVVQSFNPEEIKTTQRWSNAVTHQLVMDSDYRRNRVGDAYITTKLTQITLKNRTGKTLASNEIISTANSMSNFKLSHEGAERHFGQQVEDMGIWSSLGFK</sequence>
<evidence type="ECO:0000256" key="1">
    <source>
        <dbReference type="SAM" id="Coils"/>
    </source>
</evidence>
<name>A0A1C7F7T9_9VIBR</name>
<dbReference type="PROSITE" id="PS51257">
    <property type="entry name" value="PROKAR_LIPOPROTEIN"/>
    <property type="match status" value="1"/>
</dbReference>
<evidence type="ECO:0000313" key="4">
    <source>
        <dbReference type="Proteomes" id="UP000092528"/>
    </source>
</evidence>
<dbReference type="GeneID" id="96871746"/>
<dbReference type="EMBL" id="CP016414">
    <property type="protein sequence ID" value="ANU35384.1"/>
    <property type="molecule type" value="Genomic_DNA"/>
</dbReference>
<evidence type="ECO:0008006" key="5">
    <source>
        <dbReference type="Google" id="ProtNLM"/>
    </source>
</evidence>
<dbReference type="PATRIC" id="fig|45658.7.peg.215"/>
<dbReference type="Gene3D" id="3.10.28.20">
    <property type="entry name" value="Acetamidase/Formamidase-like domains"/>
    <property type="match status" value="1"/>
</dbReference>
<accession>A0A1C7F7T9</accession>
<gene>
    <name evidence="3" type="ORF">VSVS05_00240</name>
</gene>
<organism evidence="3 4">
    <name type="scientific">Vibrio scophthalmi</name>
    <dbReference type="NCBI Taxonomy" id="45658"/>
    <lineage>
        <taxon>Bacteria</taxon>
        <taxon>Pseudomonadati</taxon>
        <taxon>Pseudomonadota</taxon>
        <taxon>Gammaproteobacteria</taxon>
        <taxon>Vibrionales</taxon>
        <taxon>Vibrionaceae</taxon>
        <taxon>Vibrio</taxon>
    </lineage>
</organism>